<dbReference type="PANTHER" id="PTHR11808">
    <property type="entry name" value="TRANS-SULFURATION ENZYME FAMILY MEMBER"/>
    <property type="match status" value="1"/>
</dbReference>
<evidence type="ECO:0000313" key="5">
    <source>
        <dbReference type="EMBL" id="MFC5628502.1"/>
    </source>
</evidence>
<organism evidence="5 6">
    <name type="scientific">Aliibacillus thermotolerans</name>
    <dbReference type="NCBI Taxonomy" id="1834418"/>
    <lineage>
        <taxon>Bacteria</taxon>
        <taxon>Bacillati</taxon>
        <taxon>Bacillota</taxon>
        <taxon>Bacilli</taxon>
        <taxon>Bacillales</taxon>
        <taxon>Bacillaceae</taxon>
        <taxon>Aliibacillus</taxon>
    </lineage>
</organism>
<dbReference type="PANTHER" id="PTHR11808:SF90">
    <property type="entry name" value="CYSTATHIONINE GAMMA-SYNTHASE"/>
    <property type="match status" value="1"/>
</dbReference>
<keyword evidence="3 4" id="KW-0663">Pyridoxal phosphate</keyword>
<keyword evidence="6" id="KW-1185">Reference proteome</keyword>
<proteinExistence type="inferred from homology"/>
<dbReference type="RefSeq" id="WP_270896747.1">
    <property type="nucleotide sequence ID" value="NZ_JBHSPF010000023.1"/>
</dbReference>
<evidence type="ECO:0000256" key="1">
    <source>
        <dbReference type="ARBA" id="ARBA00001933"/>
    </source>
</evidence>
<evidence type="ECO:0000313" key="6">
    <source>
        <dbReference type="Proteomes" id="UP001596143"/>
    </source>
</evidence>
<dbReference type="SUPFAM" id="SSF53383">
    <property type="entry name" value="PLP-dependent transferases"/>
    <property type="match status" value="1"/>
</dbReference>
<gene>
    <name evidence="5" type="ORF">ACFPTR_06275</name>
</gene>
<dbReference type="Gene3D" id="3.40.640.10">
    <property type="entry name" value="Type I PLP-dependent aspartate aminotransferase-like (Major domain)"/>
    <property type="match status" value="1"/>
</dbReference>
<dbReference type="InterPro" id="IPR015424">
    <property type="entry name" value="PyrdxlP-dep_Trfase"/>
</dbReference>
<comment type="caution">
    <text evidence="5">The sequence shown here is derived from an EMBL/GenBank/DDBJ whole genome shotgun (WGS) entry which is preliminary data.</text>
</comment>
<dbReference type="CDD" id="cd00614">
    <property type="entry name" value="CGS_like"/>
    <property type="match status" value="1"/>
</dbReference>
<dbReference type="InterPro" id="IPR054542">
    <property type="entry name" value="Cys_met_metab_PP"/>
</dbReference>
<dbReference type="PIRSF" id="PIRSF001434">
    <property type="entry name" value="CGS"/>
    <property type="match status" value="1"/>
</dbReference>
<dbReference type="InterPro" id="IPR000277">
    <property type="entry name" value="Cys/Met-Metab_PyrdxlP-dep_enz"/>
</dbReference>
<dbReference type="InterPro" id="IPR015422">
    <property type="entry name" value="PyrdxlP-dep_Trfase_small"/>
</dbReference>
<dbReference type="Pfam" id="PF01053">
    <property type="entry name" value="Cys_Met_Meta_PP"/>
    <property type="match status" value="1"/>
</dbReference>
<dbReference type="PROSITE" id="PS00868">
    <property type="entry name" value="CYS_MET_METAB_PP"/>
    <property type="match status" value="1"/>
</dbReference>
<sequence>MTKKFQLETELVQIGNRIDEKTGAVSAPVHFSTAYRHEGVGESTGYDYSRTKNPTRDILEDAIARLEGGTAGFAFSSGMAAITTLFSLFQTGDEIIASKDIYGGTYRLFEEAWREWGIHIHYLDPRNIEQVEQAMNKNTKALFIETPTNPLMQEANIAELATVAKKYNAYLIVDNTFYTPVLQQPLKEGADIVVHSATKYLGGHNDVVAGLVVAKEKSLCEKIGRFQNSMGTILAPMDAWLIMRGMKTLAVRMEKHTENARRVAEYLRSHEKVREVLYPGKGGMLSFRIENPAWVHSILKNLQLISFAESLGGVESFMTYPITQTHADMPEEVLQENGVCKRLLRMSVGIEDVHDIIDDLEQALRSADV</sequence>
<dbReference type="EMBL" id="JBHSPF010000023">
    <property type="protein sequence ID" value="MFC5628502.1"/>
    <property type="molecule type" value="Genomic_DNA"/>
</dbReference>
<reference evidence="6" key="1">
    <citation type="journal article" date="2019" name="Int. J. Syst. Evol. Microbiol.">
        <title>The Global Catalogue of Microorganisms (GCM) 10K type strain sequencing project: providing services to taxonomists for standard genome sequencing and annotation.</title>
        <authorList>
            <consortium name="The Broad Institute Genomics Platform"/>
            <consortium name="The Broad Institute Genome Sequencing Center for Infectious Disease"/>
            <person name="Wu L."/>
            <person name="Ma J."/>
        </authorList>
    </citation>
    <scope>NUCLEOTIDE SEQUENCE [LARGE SCALE GENOMIC DNA]</scope>
    <source>
        <strain evidence="6">CGMCC 1.15790</strain>
    </source>
</reference>
<name>A0ABW0U6W5_9BACI</name>
<dbReference type="Proteomes" id="UP001596143">
    <property type="component" value="Unassembled WGS sequence"/>
</dbReference>
<protein>
    <submittedName>
        <fullName evidence="5">Methionine biosynthesis PLP-dependent protein</fullName>
    </submittedName>
</protein>
<evidence type="ECO:0000256" key="2">
    <source>
        <dbReference type="ARBA" id="ARBA00009077"/>
    </source>
</evidence>
<comment type="similarity">
    <text evidence="2 4">Belongs to the trans-sulfuration enzymes family.</text>
</comment>
<evidence type="ECO:0000256" key="4">
    <source>
        <dbReference type="RuleBase" id="RU362118"/>
    </source>
</evidence>
<evidence type="ECO:0000256" key="3">
    <source>
        <dbReference type="ARBA" id="ARBA00022898"/>
    </source>
</evidence>
<comment type="cofactor">
    <cofactor evidence="1 4">
        <name>pyridoxal 5'-phosphate</name>
        <dbReference type="ChEBI" id="CHEBI:597326"/>
    </cofactor>
</comment>
<dbReference type="Gene3D" id="3.90.1150.10">
    <property type="entry name" value="Aspartate Aminotransferase, domain 1"/>
    <property type="match status" value="1"/>
</dbReference>
<dbReference type="NCBIfam" id="NF006095">
    <property type="entry name" value="PRK08247.1"/>
    <property type="match status" value="1"/>
</dbReference>
<dbReference type="InterPro" id="IPR015421">
    <property type="entry name" value="PyrdxlP-dep_Trfase_major"/>
</dbReference>
<accession>A0ABW0U6W5</accession>